<evidence type="ECO:0000313" key="15">
    <source>
        <dbReference type="EMBL" id="QPG68222.1"/>
    </source>
</evidence>
<feature type="region of interest" description="Disordered" evidence="11">
    <location>
        <begin position="396"/>
        <end position="422"/>
    </location>
</feature>
<comment type="similarity">
    <text evidence="2 10">Belongs to the peptidase S8 family.</text>
</comment>
<gene>
    <name evidence="15" type="primary">mycP</name>
    <name evidence="15" type="ORF">C1S78_022495</name>
</gene>
<evidence type="ECO:0000256" key="9">
    <source>
        <dbReference type="ARBA" id="ARBA00023136"/>
    </source>
</evidence>
<organism evidence="15 16">
    <name type="scientific">Mycolicibacterium mucogenicum DSM 44124</name>
    <dbReference type="NCBI Taxonomy" id="1226753"/>
    <lineage>
        <taxon>Bacteria</taxon>
        <taxon>Bacillati</taxon>
        <taxon>Actinomycetota</taxon>
        <taxon>Actinomycetes</taxon>
        <taxon>Mycobacteriales</taxon>
        <taxon>Mycobacteriaceae</taxon>
        <taxon>Mycolicibacterium</taxon>
    </lineage>
</organism>
<dbReference type="NCBIfam" id="TIGR03921">
    <property type="entry name" value="T7SS_mycosin"/>
    <property type="match status" value="1"/>
</dbReference>
<evidence type="ECO:0000256" key="6">
    <source>
        <dbReference type="ARBA" id="ARBA00022801"/>
    </source>
</evidence>
<protein>
    <submittedName>
        <fullName evidence="15">Type VII secretion-associated serine protease mycosin</fullName>
    </submittedName>
</protein>
<reference evidence="15 16" key="2">
    <citation type="journal article" date="2019" name="Sci. Rep.">
        <title>Insight into the biology of Mycobacterium mucogenicum and Mycobacterium neoaurum clade members.</title>
        <authorList>
            <person name="Behra P.R.K."/>
            <person name="Pettersson B.M.F."/>
            <person name="Ramesh M."/>
            <person name="Dasgupta S."/>
            <person name="Kirsebom L.A."/>
        </authorList>
    </citation>
    <scope>NUCLEOTIDE SEQUENCE [LARGE SCALE GENOMIC DNA]</scope>
    <source>
        <strain evidence="15 16">DSM 44124</strain>
    </source>
</reference>
<feature type="domain" description="Peptidase S8/S53" evidence="14">
    <location>
        <begin position="97"/>
        <end position="384"/>
    </location>
</feature>
<dbReference type="InterPro" id="IPR022398">
    <property type="entry name" value="Peptidase_S8_His-AS"/>
</dbReference>
<keyword evidence="3" id="KW-1003">Cell membrane</keyword>
<dbReference type="InterPro" id="IPR000209">
    <property type="entry name" value="Peptidase_S8/S53_dom"/>
</dbReference>
<evidence type="ECO:0000259" key="14">
    <source>
        <dbReference type="Pfam" id="PF00082"/>
    </source>
</evidence>
<keyword evidence="5 12" id="KW-0812">Transmembrane</keyword>
<sequence>MRTLGRRCFPPGAWPVSALRRVVAVALTITIASAAPCAHAIAPKPVDHSQLPGPAAPAPPGRTEQSDRCATAKPADARPADQPDMLNLAAVWPLSRGSGQLVAVIDTGVARHRLLPHLVAGGDYVSSGDGTQDCDGHGTAIAGLIGAVAPDNGTFSGAAPDATILAIRQSSNKFRLTDDHEISGVGDVETLARAVRSAADAGATVINISSVACMPAADPLDDRSLGAALAYAVDVRNVVVVAAAGNASGDCAGQNPLSDPKRPGTPDWDTVHTVVSPGWYDDYVLTVGSVSPNGTPSPFSLAGPWVDVAAPGESVVSLSAQGDGLVDSRPDGRPLSGSSYAAPVVSGVVALVRSRLPQLSARQVMARIEDTARHPADGWNPQVGRGVVDPLAAVSSGVPTPAPARVSTAQTTHAPGPDHRPSRRIAFLGTAICIAVAAIAVTGRRRSRGNSP</sequence>
<dbReference type="PROSITE" id="PS00136">
    <property type="entry name" value="SUBTILASE_ASP"/>
    <property type="match status" value="1"/>
</dbReference>
<dbReference type="Pfam" id="PF00082">
    <property type="entry name" value="Peptidase_S8"/>
    <property type="match status" value="1"/>
</dbReference>
<feature type="chain" id="PRO_5039356851" evidence="13">
    <location>
        <begin position="35"/>
        <end position="452"/>
    </location>
</feature>
<proteinExistence type="inferred from homology"/>
<feature type="transmembrane region" description="Helical" evidence="12">
    <location>
        <begin position="425"/>
        <end position="443"/>
    </location>
</feature>
<evidence type="ECO:0000256" key="5">
    <source>
        <dbReference type="ARBA" id="ARBA00022692"/>
    </source>
</evidence>
<feature type="active site" description="Charge relay system" evidence="10">
    <location>
        <position position="106"/>
    </location>
</feature>
<evidence type="ECO:0000256" key="1">
    <source>
        <dbReference type="ARBA" id="ARBA00004162"/>
    </source>
</evidence>
<dbReference type="InterPro" id="IPR036852">
    <property type="entry name" value="Peptidase_S8/S53_dom_sf"/>
</dbReference>
<dbReference type="GO" id="GO:0004252">
    <property type="term" value="F:serine-type endopeptidase activity"/>
    <property type="evidence" value="ECO:0007669"/>
    <property type="project" value="UniProtKB-UniRule"/>
</dbReference>
<name>A0A8E4R633_MYCMU</name>
<dbReference type="RefSeq" id="WP_053855608.1">
    <property type="nucleotide sequence ID" value="NZ_ANBS01000023.1"/>
</dbReference>
<evidence type="ECO:0000313" key="16">
    <source>
        <dbReference type="Proteomes" id="UP000309231"/>
    </source>
</evidence>
<dbReference type="Gene3D" id="3.40.50.200">
    <property type="entry name" value="Peptidase S8/S53 domain"/>
    <property type="match status" value="1"/>
</dbReference>
<keyword evidence="16" id="KW-1185">Reference proteome</keyword>
<dbReference type="Proteomes" id="UP000309231">
    <property type="component" value="Chromosome"/>
</dbReference>
<dbReference type="GO" id="GO:0006508">
    <property type="term" value="P:proteolysis"/>
    <property type="evidence" value="ECO:0007669"/>
    <property type="project" value="UniProtKB-KW"/>
</dbReference>
<dbReference type="GO" id="GO:0005886">
    <property type="term" value="C:plasma membrane"/>
    <property type="evidence" value="ECO:0007669"/>
    <property type="project" value="UniProtKB-SubCell"/>
</dbReference>
<dbReference type="EMBL" id="CP062008">
    <property type="protein sequence ID" value="QPG68222.1"/>
    <property type="molecule type" value="Genomic_DNA"/>
</dbReference>
<evidence type="ECO:0000256" key="7">
    <source>
        <dbReference type="ARBA" id="ARBA00022825"/>
    </source>
</evidence>
<dbReference type="PANTHER" id="PTHR43806">
    <property type="entry name" value="PEPTIDASE S8"/>
    <property type="match status" value="1"/>
</dbReference>
<dbReference type="InterPro" id="IPR015500">
    <property type="entry name" value="Peptidase_S8_subtilisin-rel"/>
</dbReference>
<feature type="active site" description="Charge relay system" evidence="10">
    <location>
        <position position="339"/>
    </location>
</feature>
<keyword evidence="6 10" id="KW-0378">Hydrolase</keyword>
<evidence type="ECO:0000256" key="11">
    <source>
        <dbReference type="SAM" id="MobiDB-lite"/>
    </source>
</evidence>
<dbReference type="KEGG" id="mmuc:C1S78_022495"/>
<keyword evidence="7 10" id="KW-0720">Serine protease</keyword>
<evidence type="ECO:0000256" key="12">
    <source>
        <dbReference type="SAM" id="Phobius"/>
    </source>
</evidence>
<dbReference type="PRINTS" id="PR00723">
    <property type="entry name" value="SUBTILISIN"/>
</dbReference>
<keyword evidence="9 12" id="KW-0472">Membrane</keyword>
<keyword evidence="4 10" id="KW-0645">Protease</keyword>
<reference evidence="15 16" key="1">
    <citation type="journal article" date="2019" name="BMC Evol. Biol.">
        <title>Comparative genomics of Mycobacterium mucogenicum and Mycobacterium neoaurum clade members emphasizing tRNA and non-coding RNA.</title>
        <authorList>
            <person name="Behra P.R.K."/>
            <person name="Pettersson B.M.F."/>
            <person name="Das S."/>
            <person name="Dasgupta S."/>
            <person name="Kirsebom L.A."/>
        </authorList>
    </citation>
    <scope>NUCLEOTIDE SEQUENCE [LARGE SCALE GENOMIC DNA]</scope>
    <source>
        <strain evidence="15 16">DSM 44124</strain>
    </source>
</reference>
<evidence type="ECO:0000256" key="2">
    <source>
        <dbReference type="ARBA" id="ARBA00011073"/>
    </source>
</evidence>
<dbReference type="InterPro" id="IPR023827">
    <property type="entry name" value="Peptidase_S8_Asp-AS"/>
</dbReference>
<dbReference type="AlphaFoldDB" id="A0A8E4R633"/>
<dbReference type="GeneID" id="76727722"/>
<keyword evidence="13" id="KW-0732">Signal</keyword>
<evidence type="ECO:0000256" key="8">
    <source>
        <dbReference type="ARBA" id="ARBA00022989"/>
    </source>
</evidence>
<dbReference type="SUPFAM" id="SSF52743">
    <property type="entry name" value="Subtilisin-like"/>
    <property type="match status" value="1"/>
</dbReference>
<evidence type="ECO:0000256" key="13">
    <source>
        <dbReference type="SAM" id="SignalP"/>
    </source>
</evidence>
<dbReference type="PANTHER" id="PTHR43806:SF11">
    <property type="entry name" value="CEREVISIN-RELATED"/>
    <property type="match status" value="1"/>
</dbReference>
<comment type="subcellular location">
    <subcellularLocation>
        <location evidence="1">Cell membrane</location>
        <topology evidence="1">Single-pass membrane protein</topology>
    </subcellularLocation>
</comment>
<dbReference type="InterPro" id="IPR023834">
    <property type="entry name" value="T7SS_pept_S8A_mycosin"/>
</dbReference>
<accession>A0A8E4R633</accession>
<keyword evidence="8 12" id="KW-1133">Transmembrane helix</keyword>
<dbReference type="InterPro" id="IPR050131">
    <property type="entry name" value="Peptidase_S8_subtilisin-like"/>
</dbReference>
<evidence type="ECO:0000256" key="4">
    <source>
        <dbReference type="ARBA" id="ARBA00022670"/>
    </source>
</evidence>
<feature type="signal peptide" evidence="13">
    <location>
        <begin position="1"/>
        <end position="34"/>
    </location>
</feature>
<dbReference type="PROSITE" id="PS00137">
    <property type="entry name" value="SUBTILASE_HIS"/>
    <property type="match status" value="1"/>
</dbReference>
<feature type="active site" description="Charge relay system" evidence="10">
    <location>
        <position position="137"/>
    </location>
</feature>
<dbReference type="PROSITE" id="PS51892">
    <property type="entry name" value="SUBTILASE"/>
    <property type="match status" value="1"/>
</dbReference>
<feature type="region of interest" description="Disordered" evidence="11">
    <location>
        <begin position="44"/>
        <end position="82"/>
    </location>
</feature>
<evidence type="ECO:0000256" key="10">
    <source>
        <dbReference type="PROSITE-ProRule" id="PRU01240"/>
    </source>
</evidence>
<evidence type="ECO:0000256" key="3">
    <source>
        <dbReference type="ARBA" id="ARBA00022475"/>
    </source>
</evidence>